<evidence type="ECO:0000259" key="1">
    <source>
        <dbReference type="Pfam" id="PF00534"/>
    </source>
</evidence>
<proteinExistence type="predicted"/>
<dbReference type="EnsemblBacteria" id="ABL79112">
    <property type="protein sequence ID" value="ABL79112"/>
    <property type="gene ID" value="Tpen_1717"/>
</dbReference>
<gene>
    <name evidence="3" type="ordered locus">Tpen_1717</name>
</gene>
<dbReference type="GO" id="GO:0016757">
    <property type="term" value="F:glycosyltransferase activity"/>
    <property type="evidence" value="ECO:0007669"/>
    <property type="project" value="InterPro"/>
</dbReference>
<dbReference type="HOGENOM" id="CLU_009583_2_2_2"/>
<evidence type="ECO:0000313" key="4">
    <source>
        <dbReference type="Proteomes" id="UP000000641"/>
    </source>
</evidence>
<dbReference type="InterPro" id="IPR050194">
    <property type="entry name" value="Glycosyltransferase_grp1"/>
</dbReference>
<dbReference type="eggNOG" id="arCOG01403">
    <property type="taxonomic scope" value="Archaea"/>
</dbReference>
<dbReference type="PANTHER" id="PTHR45947">
    <property type="entry name" value="SULFOQUINOVOSYL TRANSFERASE SQD2"/>
    <property type="match status" value="1"/>
</dbReference>
<dbReference type="AlphaFoldDB" id="A1S0Y2"/>
<name>A1S0Y2_THEPD</name>
<dbReference type="Proteomes" id="UP000000641">
    <property type="component" value="Chromosome"/>
</dbReference>
<accession>A1S0Y2</accession>
<protein>
    <submittedName>
        <fullName evidence="3">Glycosyl transferase, group 1</fullName>
    </submittedName>
</protein>
<dbReference type="InterPro" id="IPR001296">
    <property type="entry name" value="Glyco_trans_1"/>
</dbReference>
<dbReference type="STRING" id="368408.Tpen_1717"/>
<dbReference type="EMBL" id="CP000505">
    <property type="protein sequence ID" value="ABL79112.1"/>
    <property type="molecule type" value="Genomic_DNA"/>
</dbReference>
<dbReference type="CAZy" id="GT4">
    <property type="family name" value="Glycosyltransferase Family 4"/>
</dbReference>
<evidence type="ECO:0000259" key="2">
    <source>
        <dbReference type="Pfam" id="PF13439"/>
    </source>
</evidence>
<dbReference type="KEGG" id="tpe:Tpen_1717"/>
<evidence type="ECO:0000313" key="3">
    <source>
        <dbReference type="EMBL" id="ABL79112.1"/>
    </source>
</evidence>
<dbReference type="SUPFAM" id="SSF53756">
    <property type="entry name" value="UDP-Glycosyltransferase/glycogen phosphorylase"/>
    <property type="match status" value="1"/>
</dbReference>
<keyword evidence="4" id="KW-1185">Reference proteome</keyword>
<dbReference type="Pfam" id="PF13439">
    <property type="entry name" value="Glyco_transf_4"/>
    <property type="match status" value="1"/>
</dbReference>
<feature type="domain" description="Glycosyltransferase subfamily 4-like N-terminal" evidence="2">
    <location>
        <begin position="46"/>
        <end position="228"/>
    </location>
</feature>
<reference evidence="4" key="1">
    <citation type="journal article" date="2008" name="J. Bacteriol.">
        <title>Genome sequence of Thermofilum pendens reveals an exceptional loss of biosynthetic pathways without genome reduction.</title>
        <authorList>
            <person name="Anderson I."/>
            <person name="Rodriguez J."/>
            <person name="Susanti D."/>
            <person name="Porat I."/>
            <person name="Reich C."/>
            <person name="Ulrich L.E."/>
            <person name="Elkins J.G."/>
            <person name="Mavromatis K."/>
            <person name="Lykidis A."/>
            <person name="Kim E."/>
            <person name="Thompson L.S."/>
            <person name="Nolan M."/>
            <person name="Land M."/>
            <person name="Copeland A."/>
            <person name="Lapidus A."/>
            <person name="Lucas S."/>
            <person name="Detter C."/>
            <person name="Zhulin I.B."/>
            <person name="Olsen G.J."/>
            <person name="Whitman W."/>
            <person name="Mukhopadhyay B."/>
            <person name="Bristow J."/>
            <person name="Kyrpides N."/>
        </authorList>
    </citation>
    <scope>NUCLEOTIDE SEQUENCE [LARGE SCALE GENOMIC DNA]</scope>
    <source>
        <strain evidence="4">DSM 2475 / Hrk 5</strain>
    </source>
</reference>
<dbReference type="PANTHER" id="PTHR45947:SF3">
    <property type="entry name" value="SULFOQUINOVOSYL TRANSFERASE SQD2"/>
    <property type="match status" value="1"/>
</dbReference>
<organism evidence="3 4">
    <name type="scientific">Thermofilum pendens (strain DSM 2475 / Hrk 5)</name>
    <dbReference type="NCBI Taxonomy" id="368408"/>
    <lineage>
        <taxon>Archaea</taxon>
        <taxon>Thermoproteota</taxon>
        <taxon>Thermoprotei</taxon>
        <taxon>Thermofilales</taxon>
        <taxon>Thermofilaceae</taxon>
        <taxon>Thermofilum</taxon>
    </lineage>
</organism>
<sequence>MRLRGWLYTRATRRRRMMEAGSSDISVAIVSSVVGKSPREVTYSFVFDEAYRLVQRGVNVHVVRAAVEESSSSYGINFHGIRRRVDAEAFVELLKNLPLYSPFALLRNPLMLYWENLYALNISNVVENLRIDLIHAHFAYPEGFSGLIAKRRTKKPLVVTLHGYDILVEPSVKYGIRLSKRYDALVREVLVNADAVIVASRAVFEEAVKLRGRKSGTYLVHNGVDIKRFNPNLNGSLIRKRLGIENKFVVFSARHHRPVYGLEYLIKAAALVVKLRSDVVFVIGGEGPLRTYHEKLVEMLNLENNVIFTGRIPRDEMPHYYAASDAVVVPSLQEAWSLVVTEAMASGKPVVGTRVGGIVDQIIDGYNGFLVPPRDPKAIAEKILWLIDNPDEAKRMGMNGRRLAEEKFDIEKRIEKIIGIYKELVG</sequence>
<dbReference type="Gene3D" id="3.40.50.2000">
    <property type="entry name" value="Glycogen Phosphorylase B"/>
    <property type="match status" value="2"/>
</dbReference>
<dbReference type="Pfam" id="PF00534">
    <property type="entry name" value="Glycos_transf_1"/>
    <property type="match status" value="1"/>
</dbReference>
<dbReference type="InterPro" id="IPR028098">
    <property type="entry name" value="Glyco_trans_4-like_N"/>
</dbReference>
<keyword evidence="3" id="KW-0808">Transferase</keyword>
<feature type="domain" description="Glycosyl transferase family 1" evidence="1">
    <location>
        <begin position="238"/>
        <end position="402"/>
    </location>
</feature>